<feature type="transmembrane region" description="Helical" evidence="8">
    <location>
        <begin position="15"/>
        <end position="34"/>
    </location>
</feature>
<evidence type="ECO:0000256" key="2">
    <source>
        <dbReference type="ARBA" id="ARBA00005811"/>
    </source>
</evidence>
<keyword evidence="7" id="KW-0813">Transport</keyword>
<dbReference type="InterPro" id="IPR003400">
    <property type="entry name" value="ExbD"/>
</dbReference>
<comment type="subcellular location">
    <subcellularLocation>
        <location evidence="1">Cell membrane</location>
        <topology evidence="1">Single-pass membrane protein</topology>
    </subcellularLocation>
    <subcellularLocation>
        <location evidence="7">Cell membrane</location>
        <topology evidence="7">Single-pass type II membrane protein</topology>
    </subcellularLocation>
</comment>
<dbReference type="PANTHER" id="PTHR30558">
    <property type="entry name" value="EXBD MEMBRANE COMPONENT OF PMF-DRIVEN MACROMOLECULE IMPORT SYSTEM"/>
    <property type="match status" value="1"/>
</dbReference>
<organism evidence="9 10">
    <name type="scientific">Sphaerotilus uruguayifluvii</name>
    <dbReference type="NCBI Taxonomy" id="2735897"/>
    <lineage>
        <taxon>Bacteria</taxon>
        <taxon>Pseudomonadati</taxon>
        <taxon>Pseudomonadota</taxon>
        <taxon>Betaproteobacteria</taxon>
        <taxon>Burkholderiales</taxon>
        <taxon>Sphaerotilaceae</taxon>
        <taxon>Sphaerotilus</taxon>
    </lineage>
</organism>
<dbReference type="Pfam" id="PF02472">
    <property type="entry name" value="ExbD"/>
    <property type="match status" value="1"/>
</dbReference>
<keyword evidence="7" id="KW-0653">Protein transport</keyword>
<name>A0ABX2G0S5_9BURK</name>
<sequence length="145" mass="15569">MAMNFRPRRAEEPEINLIPFIDVLLVVLIFLMLTTTYAKYTQLKVTLPVAESNRLDSRPRELIVGVSSEGRYSLNGQPVDGSGVDALAAALAAAAQGERDRPVIISADAMAAHQSVINVMDAARRVGLVQLTFATQSSSRGGSGR</sequence>
<evidence type="ECO:0000256" key="3">
    <source>
        <dbReference type="ARBA" id="ARBA00022475"/>
    </source>
</evidence>
<evidence type="ECO:0000256" key="8">
    <source>
        <dbReference type="SAM" id="Phobius"/>
    </source>
</evidence>
<evidence type="ECO:0000313" key="10">
    <source>
        <dbReference type="Proteomes" id="UP001516061"/>
    </source>
</evidence>
<accession>A0ABX2G0S5</accession>
<evidence type="ECO:0000256" key="4">
    <source>
        <dbReference type="ARBA" id="ARBA00022692"/>
    </source>
</evidence>
<keyword evidence="3" id="KW-1003">Cell membrane</keyword>
<keyword evidence="5 8" id="KW-1133">Transmembrane helix</keyword>
<evidence type="ECO:0000256" key="1">
    <source>
        <dbReference type="ARBA" id="ARBA00004162"/>
    </source>
</evidence>
<dbReference type="Proteomes" id="UP001516061">
    <property type="component" value="Unassembled WGS sequence"/>
</dbReference>
<comment type="caution">
    <text evidence="9">The sequence shown here is derived from an EMBL/GenBank/DDBJ whole genome shotgun (WGS) entry which is preliminary data.</text>
</comment>
<keyword evidence="6 8" id="KW-0472">Membrane</keyword>
<proteinExistence type="inferred from homology"/>
<evidence type="ECO:0000313" key="9">
    <source>
        <dbReference type="EMBL" id="NRT55649.1"/>
    </source>
</evidence>
<evidence type="ECO:0000256" key="5">
    <source>
        <dbReference type="ARBA" id="ARBA00022989"/>
    </source>
</evidence>
<evidence type="ECO:0000256" key="6">
    <source>
        <dbReference type="ARBA" id="ARBA00023136"/>
    </source>
</evidence>
<gene>
    <name evidence="9" type="ORF">HNQ01_001361</name>
</gene>
<comment type="similarity">
    <text evidence="2 7">Belongs to the ExbD/TolR family.</text>
</comment>
<keyword evidence="4 7" id="KW-0812">Transmembrane</keyword>
<evidence type="ECO:0000256" key="7">
    <source>
        <dbReference type="RuleBase" id="RU003879"/>
    </source>
</evidence>
<dbReference type="Gene3D" id="3.30.420.270">
    <property type="match status" value="1"/>
</dbReference>
<dbReference type="EMBL" id="JABSNM010000004">
    <property type="protein sequence ID" value="NRT55649.1"/>
    <property type="molecule type" value="Genomic_DNA"/>
</dbReference>
<protein>
    <submittedName>
        <fullName evidence="9">Biopolymer transport protein ExbD</fullName>
    </submittedName>
</protein>
<reference evidence="9 10" key="1">
    <citation type="submission" date="2020-05" db="EMBL/GenBank/DDBJ databases">
        <title>Genomic Encyclopedia of Type Strains, Phase IV (KMG-V): Genome sequencing to study the core and pangenomes of soil and plant-associated prokaryotes.</title>
        <authorList>
            <person name="Whitman W."/>
        </authorList>
    </citation>
    <scope>NUCLEOTIDE SEQUENCE [LARGE SCALE GENOMIC DNA]</scope>
    <source>
        <strain evidence="9 10">C29</strain>
    </source>
</reference>
<dbReference type="PANTHER" id="PTHR30558:SF3">
    <property type="entry name" value="BIOPOLYMER TRANSPORT PROTEIN EXBD-RELATED"/>
    <property type="match status" value="1"/>
</dbReference>
<keyword evidence="10" id="KW-1185">Reference proteome</keyword>